<keyword evidence="2" id="KW-1185">Reference proteome</keyword>
<gene>
    <name evidence="1" type="ORF">PISMIDRAFT_686548</name>
</gene>
<name>A0A0C9YHK5_9AGAM</name>
<protein>
    <submittedName>
        <fullName evidence="1">Uncharacterized protein</fullName>
    </submittedName>
</protein>
<accession>A0A0C9YHK5</accession>
<proteinExistence type="predicted"/>
<dbReference type="Proteomes" id="UP000054018">
    <property type="component" value="Unassembled WGS sequence"/>
</dbReference>
<dbReference type="EMBL" id="KN833865">
    <property type="protein sequence ID" value="KIK16161.1"/>
    <property type="molecule type" value="Genomic_DNA"/>
</dbReference>
<reference evidence="1 2" key="1">
    <citation type="submission" date="2014-04" db="EMBL/GenBank/DDBJ databases">
        <authorList>
            <consortium name="DOE Joint Genome Institute"/>
            <person name="Kuo A."/>
            <person name="Kohler A."/>
            <person name="Costa M.D."/>
            <person name="Nagy L.G."/>
            <person name="Floudas D."/>
            <person name="Copeland A."/>
            <person name="Barry K.W."/>
            <person name="Cichocki N."/>
            <person name="Veneault-Fourrey C."/>
            <person name="LaButti K."/>
            <person name="Lindquist E.A."/>
            <person name="Lipzen A."/>
            <person name="Lundell T."/>
            <person name="Morin E."/>
            <person name="Murat C."/>
            <person name="Sun H."/>
            <person name="Tunlid A."/>
            <person name="Henrissat B."/>
            <person name="Grigoriev I.V."/>
            <person name="Hibbett D.S."/>
            <person name="Martin F."/>
            <person name="Nordberg H.P."/>
            <person name="Cantor M.N."/>
            <person name="Hua S.X."/>
        </authorList>
    </citation>
    <scope>NUCLEOTIDE SEQUENCE [LARGE SCALE GENOMIC DNA]</scope>
    <source>
        <strain evidence="1 2">441</strain>
    </source>
</reference>
<evidence type="ECO:0000313" key="1">
    <source>
        <dbReference type="EMBL" id="KIK16161.1"/>
    </source>
</evidence>
<organism evidence="1 2">
    <name type="scientific">Pisolithus microcarpus 441</name>
    <dbReference type="NCBI Taxonomy" id="765257"/>
    <lineage>
        <taxon>Eukaryota</taxon>
        <taxon>Fungi</taxon>
        <taxon>Dikarya</taxon>
        <taxon>Basidiomycota</taxon>
        <taxon>Agaricomycotina</taxon>
        <taxon>Agaricomycetes</taxon>
        <taxon>Agaricomycetidae</taxon>
        <taxon>Boletales</taxon>
        <taxon>Sclerodermatineae</taxon>
        <taxon>Pisolithaceae</taxon>
        <taxon>Pisolithus</taxon>
    </lineage>
</organism>
<dbReference type="HOGENOM" id="CLU_1349396_0_0_1"/>
<evidence type="ECO:0000313" key="2">
    <source>
        <dbReference type="Proteomes" id="UP000054018"/>
    </source>
</evidence>
<sequence length="203" mass="22842">MVPVNMCGSKDLHRRCRDVPCRRPVAGHSTQFIMTLHMGQLPVGMALGYVLFVSATGEEHKRFSDQRASFQQLHDVLPVLLCQCWPDEAELQQWYIDRGQYDFIIADGMMVNELTSGSDLWARVQAGTKIVMRVITEEVVTCSAKELIIEFCLHLRLPPHPKDRRSEAEACLVCTFPDTRHACGSGTHLVSRARQLPIHGGCI</sequence>
<reference evidence="2" key="2">
    <citation type="submission" date="2015-01" db="EMBL/GenBank/DDBJ databases">
        <title>Evolutionary Origins and Diversification of the Mycorrhizal Mutualists.</title>
        <authorList>
            <consortium name="DOE Joint Genome Institute"/>
            <consortium name="Mycorrhizal Genomics Consortium"/>
            <person name="Kohler A."/>
            <person name="Kuo A."/>
            <person name="Nagy L.G."/>
            <person name="Floudas D."/>
            <person name="Copeland A."/>
            <person name="Barry K.W."/>
            <person name="Cichocki N."/>
            <person name="Veneault-Fourrey C."/>
            <person name="LaButti K."/>
            <person name="Lindquist E.A."/>
            <person name="Lipzen A."/>
            <person name="Lundell T."/>
            <person name="Morin E."/>
            <person name="Murat C."/>
            <person name="Riley R."/>
            <person name="Ohm R."/>
            <person name="Sun H."/>
            <person name="Tunlid A."/>
            <person name="Henrissat B."/>
            <person name="Grigoriev I.V."/>
            <person name="Hibbett D.S."/>
            <person name="Martin F."/>
        </authorList>
    </citation>
    <scope>NUCLEOTIDE SEQUENCE [LARGE SCALE GENOMIC DNA]</scope>
    <source>
        <strain evidence="2">441</strain>
    </source>
</reference>
<dbReference type="AlphaFoldDB" id="A0A0C9YHK5"/>
<dbReference type="OrthoDB" id="10368133at2759"/>